<dbReference type="RefSeq" id="YP_012772460.1">
    <property type="nucleotide sequence ID" value="NC_111398.1"/>
</dbReference>
<dbReference type="EMBL" id="OQ362005">
    <property type="protein sequence ID" value="WCX68713.1"/>
    <property type="molecule type" value="Genomic_DNA"/>
</dbReference>
<protein>
    <submittedName>
        <fullName evidence="1">Uncharacterized protein</fullName>
    </submittedName>
</protein>
<sequence length="67" mass="7760">MAKKPYPNKHPLVPRLYKVEINGVVYLLDGFGKDFVIEGINDNSTSMSEVINRAETFDKRWMLTWSV</sequence>
<evidence type="ECO:0000313" key="1">
    <source>
        <dbReference type="EMBL" id="WCX68713.1"/>
    </source>
</evidence>
<organism evidence="1 2">
    <name type="scientific">Salmonella phage GSW6</name>
    <dbReference type="NCBI Taxonomy" id="3025422"/>
    <lineage>
        <taxon>Viruses</taxon>
        <taxon>Duplodnaviria</taxon>
        <taxon>Heunggongvirae</taxon>
        <taxon>Uroviricota</taxon>
        <taxon>Caudoviricetes</taxon>
        <taxon>Demerecviridae</taxon>
        <taxon>Markadamsvirinae</taxon>
        <taxon>Epseptimavirus</taxon>
        <taxon>Epseptimavirus GSW6</taxon>
    </lineage>
</organism>
<accession>A0AAE9YKQ6</accession>
<keyword evidence="2" id="KW-1185">Reference proteome</keyword>
<name>A0AAE9YKQ6_9CAUD</name>
<dbReference type="Proteomes" id="UP001217333">
    <property type="component" value="Segment"/>
</dbReference>
<evidence type="ECO:0000313" key="2">
    <source>
        <dbReference type="Proteomes" id="UP001217333"/>
    </source>
</evidence>
<proteinExistence type="predicted"/>
<reference evidence="1" key="1">
    <citation type="submission" date="2023-01" db="EMBL/GenBank/DDBJ databases">
        <authorList>
            <person name="Bringhurst R.M."/>
            <person name="Homer T.E."/>
        </authorList>
    </citation>
    <scope>NUCLEOTIDE SEQUENCE</scope>
</reference>